<dbReference type="EMBL" id="JAPWDV010000002">
    <property type="protein sequence ID" value="KAJ6219695.1"/>
    <property type="molecule type" value="Genomic_DNA"/>
</dbReference>
<evidence type="ECO:0000256" key="7">
    <source>
        <dbReference type="ARBA" id="ARBA00022777"/>
    </source>
</evidence>
<evidence type="ECO:0000256" key="11">
    <source>
        <dbReference type="ARBA" id="ARBA00023193"/>
    </source>
</evidence>
<dbReference type="InterPro" id="IPR050339">
    <property type="entry name" value="CC_SR_Kinase"/>
</dbReference>
<comment type="catalytic activity">
    <reaction evidence="17">
        <text>L-threonyl-[protein] + ATP = O-phospho-L-threonyl-[protein] + ADP + H(+)</text>
        <dbReference type="Rhea" id="RHEA:46608"/>
        <dbReference type="Rhea" id="RHEA-COMP:11060"/>
        <dbReference type="Rhea" id="RHEA-COMP:11605"/>
        <dbReference type="ChEBI" id="CHEBI:15378"/>
        <dbReference type="ChEBI" id="CHEBI:30013"/>
        <dbReference type="ChEBI" id="CHEBI:30616"/>
        <dbReference type="ChEBI" id="CHEBI:61977"/>
        <dbReference type="ChEBI" id="CHEBI:456216"/>
        <dbReference type="EC" id="2.7.11.1"/>
    </reaction>
    <physiologicalReaction direction="left-to-right" evidence="17">
        <dbReference type="Rhea" id="RHEA:46609"/>
    </physiologicalReaction>
</comment>
<keyword evidence="22" id="KW-1185">Reference proteome</keyword>
<reference evidence="21" key="1">
    <citation type="submission" date="2022-12" db="EMBL/GenBank/DDBJ databases">
        <title>Genome assemblies of Blomia tropicalis.</title>
        <authorList>
            <person name="Cui Y."/>
        </authorList>
    </citation>
    <scope>NUCLEOTIDE SEQUENCE</scope>
    <source>
        <tissue evidence="21">Adult mites</tissue>
    </source>
</reference>
<evidence type="ECO:0000313" key="21">
    <source>
        <dbReference type="EMBL" id="KAJ6219695.1"/>
    </source>
</evidence>
<dbReference type="AlphaFoldDB" id="A0A9Q0M9N3"/>
<keyword evidence="7" id="KW-0418">Kinase</keyword>
<evidence type="ECO:0000256" key="5">
    <source>
        <dbReference type="ARBA" id="ARBA00022737"/>
    </source>
</evidence>
<evidence type="ECO:0000256" key="14">
    <source>
        <dbReference type="ARBA" id="ARBA00042456"/>
    </source>
</evidence>
<dbReference type="InterPro" id="IPR000719">
    <property type="entry name" value="Prot_kinase_dom"/>
</dbReference>
<dbReference type="Pfam" id="PF22949">
    <property type="entry name" value="HRI2_3H"/>
    <property type="match status" value="1"/>
</dbReference>
<feature type="domain" description="Protein kinase" evidence="20">
    <location>
        <begin position="243"/>
        <end position="716"/>
    </location>
</feature>
<dbReference type="SMART" id="SM00220">
    <property type="entry name" value="S_TKc"/>
    <property type="match status" value="1"/>
</dbReference>
<organism evidence="21 22">
    <name type="scientific">Blomia tropicalis</name>
    <name type="common">Mite</name>
    <dbReference type="NCBI Taxonomy" id="40697"/>
    <lineage>
        <taxon>Eukaryota</taxon>
        <taxon>Metazoa</taxon>
        <taxon>Ecdysozoa</taxon>
        <taxon>Arthropoda</taxon>
        <taxon>Chelicerata</taxon>
        <taxon>Arachnida</taxon>
        <taxon>Acari</taxon>
        <taxon>Acariformes</taxon>
        <taxon>Sarcoptiformes</taxon>
        <taxon>Astigmata</taxon>
        <taxon>Glycyphagoidea</taxon>
        <taxon>Echimyopodidae</taxon>
        <taxon>Blomia</taxon>
    </lineage>
</organism>
<dbReference type="Gene3D" id="1.10.510.10">
    <property type="entry name" value="Transferase(Phosphotransferase) domain 1"/>
    <property type="match status" value="1"/>
</dbReference>
<dbReference type="SUPFAM" id="SSF56112">
    <property type="entry name" value="Protein kinase-like (PK-like)"/>
    <property type="match status" value="1"/>
</dbReference>
<comment type="catalytic activity">
    <reaction evidence="18">
        <text>L-seryl-[protein] + ATP = O-phospho-L-seryl-[protein] + ADP + H(+)</text>
        <dbReference type="Rhea" id="RHEA:17989"/>
        <dbReference type="Rhea" id="RHEA-COMP:9863"/>
        <dbReference type="Rhea" id="RHEA-COMP:11604"/>
        <dbReference type="ChEBI" id="CHEBI:15378"/>
        <dbReference type="ChEBI" id="CHEBI:29999"/>
        <dbReference type="ChEBI" id="CHEBI:30616"/>
        <dbReference type="ChEBI" id="CHEBI:83421"/>
        <dbReference type="ChEBI" id="CHEBI:456216"/>
        <dbReference type="EC" id="2.7.11.1"/>
    </reaction>
    <physiologicalReaction direction="left-to-right" evidence="18">
        <dbReference type="Rhea" id="RHEA:17990"/>
    </physiologicalReaction>
</comment>
<keyword evidence="10" id="KW-1015">Disulfide bond</keyword>
<evidence type="ECO:0000256" key="4">
    <source>
        <dbReference type="ARBA" id="ARBA00022679"/>
    </source>
</evidence>
<evidence type="ECO:0000256" key="19">
    <source>
        <dbReference type="SAM" id="MobiDB-lite"/>
    </source>
</evidence>
<evidence type="ECO:0000256" key="10">
    <source>
        <dbReference type="ARBA" id="ARBA00023157"/>
    </source>
</evidence>
<evidence type="ECO:0000259" key="20">
    <source>
        <dbReference type="PROSITE" id="PS50011"/>
    </source>
</evidence>
<dbReference type="Proteomes" id="UP001142055">
    <property type="component" value="Chromosome 2"/>
</dbReference>
<dbReference type="GO" id="GO:0005524">
    <property type="term" value="F:ATP binding"/>
    <property type="evidence" value="ECO:0007669"/>
    <property type="project" value="UniProtKB-KW"/>
</dbReference>
<sequence>MVGSTSHIKDENKPVKKNLIGKLPNLQPVLEFITDEHLPAPGDGESDSVMDQKKNLVPSNTIEEESSYECTTKIESSIRIHSEVDIKVDETNVRINETNVAIQSSQVFQNARLDKIKSSGLMRKQAPTFLFIESLVWYICGEIEKDSVPRQKLYRGLCELLTKSNVLSASSLEEGLQPLRDRISLKLNEEIYRLRESLRNTEPECFLSRNSSILPSPILDLKFLHGNSNSQILFENNRFQNEFEEIDEISRGGFGIVKKSRHRFDNCIYAVKEIAFPYKSHQNFIQIIREVKLYANLEPHPNVVAYKTAWIQNWAFETIYRRRAYSRRSRTSSKTFHDAHFYNIDSSSKDKAPHCENSQVSSESVIDALSDESYEGSLSNSTSSSNQAFFKSCNQSNFASSILSGRSDDVVYFESSRGITNLIQNTVPQSAKKQVVVEEMDSESSGSSTSQCSHETEDVRECTDIGTNKQTELNQLMALNPVSTNGQRLSAILYIQMELCGINLRQYLDNRNTKIFESRSNRSDDPLSFIDEQVEFANFNQILEGVQYIHSKQLIHRDLKPQNILFSLDGKRLKIGDFGLATLNFHENYQSSNLDESSSMEVAPIMVEGENDHTKLSLHTSGLGTSIYAAPEQQNQIYYDHRVDMYSLGIILLEMFYPVVTEMERVYIISGLKERRQLPENFTEKWPHLSQLILRLTTNTIIERPSSINEILDLFKTCLISVDNQSLPIDTNETLSEQLNKVLTENDSLRKKLLDRDRRILELEQIIHNLKNVRL</sequence>
<comment type="subunit">
    <text evidence="16">Synthesized in an inactive form that binds to the N-terminal domain of CDC37. Has to be associated with a multiprotein complex containing Hsp90, CDC37 and PPP5C for maturation and activation by autophosphorylation. The phosphatase PPP5C modulates this activation. Homodimer; homodimerizes in presence of heme, forming a disulfide-linked inactive homodimer. Interacts with DELE1; binds both to full-length DELE1 and processed form of DELE1 (S-DELE1) in response to stress, leading to activate its protein kinase activity and trigger the integrated stress response (ISR).</text>
</comment>
<evidence type="ECO:0000256" key="16">
    <source>
        <dbReference type="ARBA" id="ARBA00046654"/>
    </source>
</evidence>
<evidence type="ECO:0000256" key="6">
    <source>
        <dbReference type="ARBA" id="ARBA00022741"/>
    </source>
</evidence>
<evidence type="ECO:0000313" key="22">
    <source>
        <dbReference type="Proteomes" id="UP001142055"/>
    </source>
</evidence>
<keyword evidence="11" id="KW-0652">Protein synthesis inhibitor</keyword>
<comment type="similarity">
    <text evidence="12">Belongs to the protein kinase superfamily. Ser/Thr protein kinase family. GCN2 subfamily.</text>
</comment>
<dbReference type="GO" id="GO:0017148">
    <property type="term" value="P:negative regulation of translation"/>
    <property type="evidence" value="ECO:0007669"/>
    <property type="project" value="UniProtKB-KW"/>
</dbReference>
<dbReference type="PANTHER" id="PTHR11042:SF160">
    <property type="entry name" value="EUKARYOTIC TRANSLATION INITIATION FACTOR 2-ALPHA KINASE 1"/>
    <property type="match status" value="1"/>
</dbReference>
<keyword evidence="8" id="KW-0067">ATP-binding</keyword>
<dbReference type="GO" id="GO:0005634">
    <property type="term" value="C:nucleus"/>
    <property type="evidence" value="ECO:0007669"/>
    <property type="project" value="TreeGrafter"/>
</dbReference>
<keyword evidence="6" id="KW-0547">Nucleotide-binding</keyword>
<keyword evidence="9" id="KW-0832">Ubl conjugation</keyword>
<keyword evidence="2" id="KW-0723">Serine/threonine-protein kinase</keyword>
<feature type="region of interest" description="Disordered" evidence="19">
    <location>
        <begin position="438"/>
        <end position="458"/>
    </location>
</feature>
<dbReference type="PROSITE" id="PS50011">
    <property type="entry name" value="PROTEIN_KINASE_DOM"/>
    <property type="match status" value="1"/>
</dbReference>
<evidence type="ECO:0000256" key="18">
    <source>
        <dbReference type="ARBA" id="ARBA00048977"/>
    </source>
</evidence>
<dbReference type="PROSITE" id="PS00108">
    <property type="entry name" value="PROTEIN_KINASE_ST"/>
    <property type="match status" value="1"/>
</dbReference>
<keyword evidence="3" id="KW-0597">Phosphoprotein</keyword>
<gene>
    <name evidence="21" type="ORF">RDWZM_005507</name>
</gene>
<evidence type="ECO:0000256" key="1">
    <source>
        <dbReference type="ARBA" id="ARBA00012513"/>
    </source>
</evidence>
<dbReference type="InterPro" id="IPR011009">
    <property type="entry name" value="Kinase-like_dom_sf"/>
</dbReference>
<evidence type="ECO:0000256" key="17">
    <source>
        <dbReference type="ARBA" id="ARBA00048659"/>
    </source>
</evidence>
<evidence type="ECO:0000256" key="15">
    <source>
        <dbReference type="ARBA" id="ARBA00042914"/>
    </source>
</evidence>
<accession>A0A9Q0M9N3</accession>
<dbReference type="InterPro" id="IPR008271">
    <property type="entry name" value="Ser/Thr_kinase_AS"/>
</dbReference>
<dbReference type="GO" id="GO:0005737">
    <property type="term" value="C:cytoplasm"/>
    <property type="evidence" value="ECO:0007669"/>
    <property type="project" value="TreeGrafter"/>
</dbReference>
<protein>
    <recommendedName>
        <fullName evidence="13">Eukaryotic translation initiation factor 2-alpha kinase 1</fullName>
        <ecNumber evidence="1">2.7.11.1</ecNumber>
    </recommendedName>
    <alternativeName>
        <fullName evidence="15">Heme-regulated eukaryotic initiation factor eIF-2-alpha kinase</fullName>
    </alternativeName>
    <alternativeName>
        <fullName evidence="14">Hemin-sensitive initiation factor 2-alpha kinase</fullName>
    </alternativeName>
</protein>
<comment type="caution">
    <text evidence="21">The sequence shown here is derived from an EMBL/GenBank/DDBJ whole genome shotgun (WGS) entry which is preliminary data.</text>
</comment>
<dbReference type="EC" id="2.7.11.1" evidence="1"/>
<dbReference type="OMA" id="RECMWEE"/>
<dbReference type="Gene3D" id="3.30.200.20">
    <property type="entry name" value="Phosphorylase Kinase, domain 1"/>
    <property type="match status" value="1"/>
</dbReference>
<evidence type="ECO:0000256" key="9">
    <source>
        <dbReference type="ARBA" id="ARBA00022843"/>
    </source>
</evidence>
<keyword evidence="4" id="KW-0808">Transferase</keyword>
<feature type="compositionally biased region" description="Low complexity" evidence="19">
    <location>
        <begin position="443"/>
        <end position="453"/>
    </location>
</feature>
<evidence type="ECO:0000256" key="13">
    <source>
        <dbReference type="ARBA" id="ARBA00040433"/>
    </source>
</evidence>
<dbReference type="GO" id="GO:0004694">
    <property type="term" value="F:eukaryotic translation initiation factor 2alpha kinase activity"/>
    <property type="evidence" value="ECO:0007669"/>
    <property type="project" value="TreeGrafter"/>
</dbReference>
<name>A0A9Q0M9N3_BLOTA</name>
<evidence type="ECO:0000256" key="8">
    <source>
        <dbReference type="ARBA" id="ARBA00022840"/>
    </source>
</evidence>
<evidence type="ECO:0000256" key="2">
    <source>
        <dbReference type="ARBA" id="ARBA00022527"/>
    </source>
</evidence>
<keyword evidence="5" id="KW-0677">Repeat</keyword>
<evidence type="ECO:0000256" key="12">
    <source>
        <dbReference type="ARBA" id="ARBA00037982"/>
    </source>
</evidence>
<dbReference type="Pfam" id="PF00069">
    <property type="entry name" value="Pkinase"/>
    <property type="match status" value="2"/>
</dbReference>
<evidence type="ECO:0000256" key="3">
    <source>
        <dbReference type="ARBA" id="ARBA00022553"/>
    </source>
</evidence>
<dbReference type="PANTHER" id="PTHR11042">
    <property type="entry name" value="EUKARYOTIC TRANSLATION INITIATION FACTOR 2-ALPHA KINASE EIF2-ALPHA KINASE -RELATED"/>
    <property type="match status" value="1"/>
</dbReference>
<dbReference type="InterPro" id="IPR054521">
    <property type="entry name" value="HRI2_3H"/>
</dbReference>
<proteinExistence type="inferred from homology"/>